<keyword evidence="4" id="KW-0106">Calcium</keyword>
<dbReference type="EMBL" id="PEZP01000037">
    <property type="protein sequence ID" value="PIT98002.1"/>
    <property type="molecule type" value="Genomic_DNA"/>
</dbReference>
<name>A0A2M6WYX3_9BACT</name>
<gene>
    <name evidence="7" type="ORF">COT71_02980</name>
</gene>
<proteinExistence type="predicted"/>
<evidence type="ECO:0000256" key="1">
    <source>
        <dbReference type="ARBA" id="ARBA00004613"/>
    </source>
</evidence>
<feature type="chain" id="PRO_5014856981" description="EF-hand domain-containing protein" evidence="6">
    <location>
        <begin position="20"/>
        <end position="331"/>
    </location>
</feature>
<feature type="signal peptide" evidence="6">
    <location>
        <begin position="1"/>
        <end position="19"/>
    </location>
</feature>
<evidence type="ECO:0000256" key="2">
    <source>
        <dbReference type="ARBA" id="ARBA00022525"/>
    </source>
</evidence>
<accession>A0A2M6WYX3</accession>
<keyword evidence="5" id="KW-1133">Transmembrane helix</keyword>
<protein>
    <recommendedName>
        <fullName evidence="9">EF-hand domain-containing protein</fullName>
    </recommendedName>
</protein>
<evidence type="ECO:0000256" key="3">
    <source>
        <dbReference type="ARBA" id="ARBA00022729"/>
    </source>
</evidence>
<feature type="transmembrane region" description="Helical" evidence="5">
    <location>
        <begin position="284"/>
        <end position="304"/>
    </location>
</feature>
<reference evidence="8" key="1">
    <citation type="submission" date="2017-09" db="EMBL/GenBank/DDBJ databases">
        <title>Depth-based differentiation of microbial function through sediment-hosted aquifers and enrichment of novel symbionts in the deep terrestrial subsurface.</title>
        <authorList>
            <person name="Probst A.J."/>
            <person name="Ladd B."/>
            <person name="Jarett J.K."/>
            <person name="Geller-Mcgrath D.E."/>
            <person name="Sieber C.M.K."/>
            <person name="Emerson J.B."/>
            <person name="Anantharaman K."/>
            <person name="Thomas B.C."/>
            <person name="Malmstrom R."/>
            <person name="Stieglmeier M."/>
            <person name="Klingl A."/>
            <person name="Woyke T."/>
            <person name="Ryan C.M."/>
            <person name="Banfield J.F."/>
        </authorList>
    </citation>
    <scope>NUCLEOTIDE SEQUENCE [LARGE SCALE GENOMIC DNA]</scope>
</reference>
<evidence type="ECO:0000256" key="5">
    <source>
        <dbReference type="SAM" id="Phobius"/>
    </source>
</evidence>
<keyword evidence="3 6" id="KW-0732">Signal</keyword>
<dbReference type="InterPro" id="IPR059100">
    <property type="entry name" value="TSP3_bac"/>
</dbReference>
<evidence type="ECO:0000313" key="7">
    <source>
        <dbReference type="EMBL" id="PIT98002.1"/>
    </source>
</evidence>
<organism evidence="7 8">
    <name type="scientific">Candidatus Andersenbacteria bacterium CG10_big_fil_rev_8_21_14_0_10_54_11</name>
    <dbReference type="NCBI Taxonomy" id="1974485"/>
    <lineage>
        <taxon>Bacteria</taxon>
        <taxon>Candidatus Anderseniibacteriota</taxon>
    </lineage>
</organism>
<keyword evidence="5" id="KW-0472">Membrane</keyword>
<evidence type="ECO:0008006" key="9">
    <source>
        <dbReference type="Google" id="ProtNLM"/>
    </source>
</evidence>
<dbReference type="InterPro" id="IPR018247">
    <property type="entry name" value="EF_Hand_1_Ca_BS"/>
</dbReference>
<sequence>MRGWVVCFVLLVLPAAVVAHDSFDDDDAAGTQFDADGYGVSPVADDSSEQVDVPSVYEPVREVSFTQTAAEATPPSGLFGQPYVVPADGGLPPGASALPFVLLPIGLDGDQDGLSNNDERVLGTDPVRTDTDGDGYIDGLEVVRGYNPLIPSPDDRVTYAVQQINAQATYTVTGVRLEVRAGQEVLTVTGTAPNFSLVLLAAASDDERVWVTRADSSGRFLYISADTLAQGDHTVRAAPPAADGQLAAGEAYAFRRTPDGVELTATPSPSPDALIAGLPVGRGAVIGTAAAGGIVIFGVMVFFVRRAQQLRRARTAQAELHRQLQQSPPDS</sequence>
<dbReference type="PROSITE" id="PS00018">
    <property type="entry name" value="EF_HAND_1"/>
    <property type="match status" value="1"/>
</dbReference>
<dbReference type="AlphaFoldDB" id="A0A2M6WYX3"/>
<keyword evidence="5" id="KW-0812">Transmembrane</keyword>
<dbReference type="Proteomes" id="UP000230731">
    <property type="component" value="Unassembled WGS sequence"/>
</dbReference>
<keyword evidence="2" id="KW-0964">Secreted</keyword>
<evidence type="ECO:0000256" key="4">
    <source>
        <dbReference type="ARBA" id="ARBA00022837"/>
    </source>
</evidence>
<dbReference type="Pfam" id="PF18884">
    <property type="entry name" value="TSP3_bac"/>
    <property type="match status" value="2"/>
</dbReference>
<comment type="caution">
    <text evidence="7">The sequence shown here is derived from an EMBL/GenBank/DDBJ whole genome shotgun (WGS) entry which is preliminary data.</text>
</comment>
<comment type="subcellular location">
    <subcellularLocation>
        <location evidence="1">Secreted</location>
    </subcellularLocation>
</comment>
<evidence type="ECO:0000313" key="8">
    <source>
        <dbReference type="Proteomes" id="UP000230731"/>
    </source>
</evidence>
<evidence type="ECO:0000256" key="6">
    <source>
        <dbReference type="SAM" id="SignalP"/>
    </source>
</evidence>